<accession>A0A517QYQ3</accession>
<gene>
    <name evidence="2" type="ORF">Pan189_10910</name>
</gene>
<keyword evidence="3" id="KW-1185">Reference proteome</keyword>
<organism evidence="2 3">
    <name type="scientific">Stratiformator vulcanicus</name>
    <dbReference type="NCBI Taxonomy" id="2527980"/>
    <lineage>
        <taxon>Bacteria</taxon>
        <taxon>Pseudomonadati</taxon>
        <taxon>Planctomycetota</taxon>
        <taxon>Planctomycetia</taxon>
        <taxon>Planctomycetales</taxon>
        <taxon>Planctomycetaceae</taxon>
        <taxon>Stratiformator</taxon>
    </lineage>
</organism>
<evidence type="ECO:0000256" key="1">
    <source>
        <dbReference type="SAM" id="MobiDB-lite"/>
    </source>
</evidence>
<feature type="region of interest" description="Disordered" evidence="1">
    <location>
        <begin position="123"/>
        <end position="155"/>
    </location>
</feature>
<protein>
    <submittedName>
        <fullName evidence="2">Uncharacterized protein</fullName>
    </submittedName>
</protein>
<dbReference type="Proteomes" id="UP000317318">
    <property type="component" value="Chromosome"/>
</dbReference>
<name>A0A517QYQ3_9PLAN</name>
<dbReference type="AlphaFoldDB" id="A0A517QYQ3"/>
<evidence type="ECO:0000313" key="2">
    <source>
        <dbReference type="EMBL" id="QDT36728.1"/>
    </source>
</evidence>
<sequence length="325" mass="35042">MNELMTDCRRNSGRAVIGACLTLSFAAAAIGAESDTVLSQRASEISLFGEALIMPVPAWIGGRRAVLPTPEGVSTRAMEQVATAKKADFSPDSKDDRWYSFNGSTTSSHGVVIQQVQAELPAPTPGEAADEALPTPRSGDEPLTPSRPNLDGDDLDMRPDIADAIYARRCEFGEAELATLLKPTTQLTATLGTTDMAVPCDPAADLFDQWGDRYVIAQPWANVTPEPMEFCFHHQPLWFEDANLERCGRTIGCLQPALSGAYFFANTTTIPYRFAAECPKDLVCAKQFCGPCQKYSIADNYLPPPSVKGAVAQALAVTGLFFVIP</sequence>
<reference evidence="2 3" key="1">
    <citation type="submission" date="2019-02" db="EMBL/GenBank/DDBJ databases">
        <title>Deep-cultivation of Planctomycetes and their phenomic and genomic characterization uncovers novel biology.</title>
        <authorList>
            <person name="Wiegand S."/>
            <person name="Jogler M."/>
            <person name="Boedeker C."/>
            <person name="Pinto D."/>
            <person name="Vollmers J."/>
            <person name="Rivas-Marin E."/>
            <person name="Kohn T."/>
            <person name="Peeters S.H."/>
            <person name="Heuer A."/>
            <person name="Rast P."/>
            <person name="Oberbeckmann S."/>
            <person name="Bunk B."/>
            <person name="Jeske O."/>
            <person name="Meyerdierks A."/>
            <person name="Storesund J.E."/>
            <person name="Kallscheuer N."/>
            <person name="Luecker S."/>
            <person name="Lage O.M."/>
            <person name="Pohl T."/>
            <person name="Merkel B.J."/>
            <person name="Hornburger P."/>
            <person name="Mueller R.-W."/>
            <person name="Bruemmer F."/>
            <person name="Labrenz M."/>
            <person name="Spormann A.M."/>
            <person name="Op den Camp H."/>
            <person name="Overmann J."/>
            <person name="Amann R."/>
            <person name="Jetten M.S.M."/>
            <person name="Mascher T."/>
            <person name="Medema M.H."/>
            <person name="Devos D.P."/>
            <person name="Kaster A.-K."/>
            <person name="Ovreas L."/>
            <person name="Rohde M."/>
            <person name="Galperin M.Y."/>
            <person name="Jogler C."/>
        </authorList>
    </citation>
    <scope>NUCLEOTIDE SEQUENCE [LARGE SCALE GENOMIC DNA]</scope>
    <source>
        <strain evidence="2 3">Pan189</strain>
    </source>
</reference>
<dbReference type="EMBL" id="CP036268">
    <property type="protein sequence ID" value="QDT36728.1"/>
    <property type="molecule type" value="Genomic_DNA"/>
</dbReference>
<dbReference type="OrthoDB" id="288935at2"/>
<evidence type="ECO:0000313" key="3">
    <source>
        <dbReference type="Proteomes" id="UP000317318"/>
    </source>
</evidence>
<proteinExistence type="predicted"/>
<dbReference type="KEGG" id="svp:Pan189_10910"/>